<dbReference type="Proteomes" id="UP000287872">
    <property type="component" value="Unassembled WGS sequence"/>
</dbReference>
<dbReference type="AlphaFoldDB" id="A0A401UPG3"/>
<dbReference type="GO" id="GO:0006779">
    <property type="term" value="P:porphyrin-containing compound biosynthetic process"/>
    <property type="evidence" value="ECO:0007669"/>
    <property type="project" value="InterPro"/>
</dbReference>
<keyword evidence="3" id="KW-1185">Reference proteome</keyword>
<name>A0A401UPG3_9CLOT</name>
<dbReference type="InterPro" id="IPR000257">
    <property type="entry name" value="Uroporphyrinogen_deCOase"/>
</dbReference>
<keyword evidence="2" id="KW-0489">Methyltransferase</keyword>
<reference evidence="2 3" key="1">
    <citation type="submission" date="2018-11" db="EMBL/GenBank/DDBJ databases">
        <title>Genome sequencing and assembly of Clostridium tagluense strain A121.</title>
        <authorList>
            <person name="Murakami T."/>
            <person name="Segawa T."/>
            <person name="Shcherbakova V.A."/>
            <person name="Mori H."/>
            <person name="Yoshimura Y."/>
        </authorList>
    </citation>
    <scope>NUCLEOTIDE SEQUENCE [LARGE SCALE GENOMIC DNA]</scope>
    <source>
        <strain evidence="2 3">A121</strain>
    </source>
</reference>
<dbReference type="GO" id="GO:0008168">
    <property type="term" value="F:methyltransferase activity"/>
    <property type="evidence" value="ECO:0007669"/>
    <property type="project" value="UniProtKB-KW"/>
</dbReference>
<dbReference type="Pfam" id="PF01208">
    <property type="entry name" value="URO-D"/>
    <property type="match status" value="1"/>
</dbReference>
<dbReference type="PANTHER" id="PTHR47099">
    <property type="entry name" value="METHYLCOBAMIDE:COM METHYLTRANSFERASE MTBA"/>
    <property type="match status" value="1"/>
</dbReference>
<keyword evidence="2" id="KW-0808">Transferase</keyword>
<dbReference type="EMBL" id="BHYK01000018">
    <property type="protein sequence ID" value="GCD11429.1"/>
    <property type="molecule type" value="Genomic_DNA"/>
</dbReference>
<accession>A0A401UPG3</accession>
<dbReference type="PANTHER" id="PTHR47099:SF1">
    <property type="entry name" value="METHYLCOBAMIDE:COM METHYLTRANSFERASE MTBA"/>
    <property type="match status" value="1"/>
</dbReference>
<protein>
    <submittedName>
        <fullName evidence="2">Methylcobamide:CoM methyltransferase</fullName>
    </submittedName>
</protein>
<proteinExistence type="predicted"/>
<organism evidence="2 3">
    <name type="scientific">Clostridium tagluense</name>
    <dbReference type="NCBI Taxonomy" id="360422"/>
    <lineage>
        <taxon>Bacteria</taxon>
        <taxon>Bacillati</taxon>
        <taxon>Bacillota</taxon>
        <taxon>Clostridia</taxon>
        <taxon>Eubacteriales</taxon>
        <taxon>Clostridiaceae</taxon>
        <taxon>Clostridium</taxon>
    </lineage>
</organism>
<dbReference type="GO" id="GO:0004853">
    <property type="term" value="F:uroporphyrinogen decarboxylase activity"/>
    <property type="evidence" value="ECO:0007669"/>
    <property type="project" value="InterPro"/>
</dbReference>
<dbReference type="InterPro" id="IPR052024">
    <property type="entry name" value="Methanogen_methyltrans"/>
</dbReference>
<dbReference type="InterPro" id="IPR038071">
    <property type="entry name" value="UROD/MetE-like_sf"/>
</dbReference>
<dbReference type="GO" id="GO:0032259">
    <property type="term" value="P:methylation"/>
    <property type="evidence" value="ECO:0007669"/>
    <property type="project" value="UniProtKB-KW"/>
</dbReference>
<dbReference type="SUPFAM" id="SSF51726">
    <property type="entry name" value="UROD/MetE-like"/>
    <property type="match status" value="1"/>
</dbReference>
<evidence type="ECO:0000313" key="2">
    <source>
        <dbReference type="EMBL" id="GCD11429.1"/>
    </source>
</evidence>
<evidence type="ECO:0000313" key="3">
    <source>
        <dbReference type="Proteomes" id="UP000287872"/>
    </source>
</evidence>
<dbReference type="Gene3D" id="3.20.20.210">
    <property type="match status" value="1"/>
</dbReference>
<dbReference type="CDD" id="cd03465">
    <property type="entry name" value="URO-D_like"/>
    <property type="match status" value="1"/>
</dbReference>
<gene>
    <name evidence="2" type="ORF">Ctaglu_30520</name>
</gene>
<evidence type="ECO:0000259" key="1">
    <source>
        <dbReference type="Pfam" id="PF01208"/>
    </source>
</evidence>
<sequence length="376" mass="41652">MKSNDKKLKYYKLEREGGRVAIFRDEMTSIERREAYFRGEEVDRLPCAIMFEETAAVYAGINVKEYYFDSDKMLQAEKFIVREFGAESCGINVTLRGMAEALGSNIGYSATRASFLIDPVLKDYKMLESMDIVNPYKDGRLPIILEALGKIKKELGNEASVGSGVSGPISAAALVRGTENLMRDFIQNKEGLHKLLEFITECNLAYVRAVYREHGLVCGIGDPVSCGNLLSPKLFNEFSKPYLKKTIDGIYKITGKKPSLHICGKTKGIWSELRDLNISAFSVDNCEDMEEVKNVLGNKMCLVGNIDPVSVIRNGTVEDVYREVKSCIQKAADSPKGYIIGTGCDIPSGAPIENIKAVIEATKKYSGRVSIGKRNN</sequence>
<feature type="domain" description="Uroporphyrinogen decarboxylase (URO-D)" evidence="1">
    <location>
        <begin position="29"/>
        <end position="365"/>
    </location>
</feature>
<comment type="caution">
    <text evidence="2">The sequence shown here is derived from an EMBL/GenBank/DDBJ whole genome shotgun (WGS) entry which is preliminary data.</text>
</comment>